<evidence type="ECO:0000256" key="2">
    <source>
        <dbReference type="ARBA" id="ARBA00009199"/>
    </source>
</evidence>
<feature type="binding site" evidence="6">
    <location>
        <begin position="225"/>
        <end position="228"/>
    </location>
    <ligand>
        <name>substrate</name>
    </ligand>
</feature>
<evidence type="ECO:0000256" key="1">
    <source>
        <dbReference type="ARBA" id="ARBA00001311"/>
    </source>
</evidence>
<reference evidence="8 9" key="1">
    <citation type="submission" date="2015-01" db="EMBL/GenBank/DDBJ databases">
        <title>The Genome Sequence of Exophiala sideris CBS121828.</title>
        <authorList>
            <consortium name="The Broad Institute Genomics Platform"/>
            <person name="Cuomo C."/>
            <person name="de Hoog S."/>
            <person name="Gorbushina A."/>
            <person name="Stielow B."/>
            <person name="Teixiera M."/>
            <person name="Abouelleil A."/>
            <person name="Chapman S.B."/>
            <person name="Priest M."/>
            <person name="Young S.K."/>
            <person name="Wortman J."/>
            <person name="Nusbaum C."/>
            <person name="Birren B."/>
        </authorList>
    </citation>
    <scope>NUCLEOTIDE SEQUENCE [LARGE SCALE GENOMIC DNA]</scope>
    <source>
        <strain evidence="8 9">CBS 121828</strain>
    </source>
</reference>
<dbReference type="PANTHER" id="PTHR46072:SF9">
    <property type="entry name" value="ACETAMIDASE"/>
    <property type="match status" value="1"/>
</dbReference>
<dbReference type="AlphaFoldDB" id="A0A0D1YPD4"/>
<feature type="active site" description="Charge relay system" evidence="5">
    <location>
        <position position="204"/>
    </location>
</feature>
<proteinExistence type="inferred from homology"/>
<dbReference type="EC" id="3.5.1.4" evidence="3"/>
<dbReference type="PANTHER" id="PTHR46072">
    <property type="entry name" value="AMIDASE-RELATED-RELATED"/>
    <property type="match status" value="1"/>
</dbReference>
<evidence type="ECO:0000313" key="8">
    <source>
        <dbReference type="EMBL" id="KIV84697.1"/>
    </source>
</evidence>
<comment type="similarity">
    <text evidence="2">Belongs to the amidase family.</text>
</comment>
<feature type="binding site" evidence="6">
    <location>
        <position position="178"/>
    </location>
    <ligand>
        <name>substrate</name>
    </ligand>
</feature>
<keyword evidence="4" id="KW-0378">Hydrolase</keyword>
<organism evidence="8 9">
    <name type="scientific">Exophiala sideris</name>
    <dbReference type="NCBI Taxonomy" id="1016849"/>
    <lineage>
        <taxon>Eukaryota</taxon>
        <taxon>Fungi</taxon>
        <taxon>Dikarya</taxon>
        <taxon>Ascomycota</taxon>
        <taxon>Pezizomycotina</taxon>
        <taxon>Eurotiomycetes</taxon>
        <taxon>Chaetothyriomycetidae</taxon>
        <taxon>Chaetothyriales</taxon>
        <taxon>Herpotrichiellaceae</taxon>
        <taxon>Exophiala</taxon>
    </lineage>
</organism>
<dbReference type="Proteomes" id="UP000053599">
    <property type="component" value="Unassembled WGS sequence"/>
</dbReference>
<dbReference type="InterPro" id="IPR020556">
    <property type="entry name" value="Amidase_CS"/>
</dbReference>
<feature type="active site" description="Charge relay system" evidence="5">
    <location>
        <position position="129"/>
    </location>
</feature>
<evidence type="ECO:0000256" key="6">
    <source>
        <dbReference type="PIRSR" id="PIRSR001221-2"/>
    </source>
</evidence>
<evidence type="ECO:0000256" key="3">
    <source>
        <dbReference type="ARBA" id="ARBA00012922"/>
    </source>
</evidence>
<dbReference type="PIRSF" id="PIRSF001221">
    <property type="entry name" value="Amidase_fungi"/>
    <property type="match status" value="1"/>
</dbReference>
<evidence type="ECO:0000256" key="5">
    <source>
        <dbReference type="PIRSR" id="PIRSR001221-1"/>
    </source>
</evidence>
<gene>
    <name evidence="8" type="ORF">PV11_00465</name>
</gene>
<dbReference type="SUPFAM" id="SSF75304">
    <property type="entry name" value="Amidase signature (AS) enzymes"/>
    <property type="match status" value="1"/>
</dbReference>
<evidence type="ECO:0000313" key="9">
    <source>
        <dbReference type="Proteomes" id="UP000053599"/>
    </source>
</evidence>
<dbReference type="EMBL" id="KN846951">
    <property type="protein sequence ID" value="KIV84697.1"/>
    <property type="molecule type" value="Genomic_DNA"/>
</dbReference>
<comment type="catalytic activity">
    <reaction evidence="1">
        <text>a monocarboxylic acid amide + H2O = a monocarboxylate + NH4(+)</text>
        <dbReference type="Rhea" id="RHEA:12020"/>
        <dbReference type="ChEBI" id="CHEBI:15377"/>
        <dbReference type="ChEBI" id="CHEBI:28938"/>
        <dbReference type="ChEBI" id="CHEBI:35757"/>
        <dbReference type="ChEBI" id="CHEBI:83628"/>
        <dbReference type="EC" id="3.5.1.4"/>
    </reaction>
</comment>
<name>A0A0D1YPD4_9EURO</name>
<dbReference type="GO" id="GO:0004040">
    <property type="term" value="F:amidase activity"/>
    <property type="evidence" value="ECO:0007669"/>
    <property type="project" value="UniProtKB-EC"/>
</dbReference>
<sequence length="548" mass="60593">MPSKWEELAADKRDRLAKTIPSEWKLQTLPDTSSAFDYLKTTGVLSSQELEITESSATDLVADLASGKRKSVDVTTAFCKRAAYAQQLTNCMLEFFPEAAIAQAKELDAYYEQNKKPVGPLHGLPISLKDQLRVKGYETSMGYISWLGKYDKEDSVLTLLLRKAGAVFYTKTSVPQTLMVCETVNNIVGRTVNPRNKAWSCGGSSGGEGAMIGARGGIIGVGTDIGGSIRIPSAFNFLYGIRPSHGRMPYAKMANSMEGQETVHSVVGPIAHSAADIRLFLKAVLTEEPWKYDSKVVPMPWRQDAEDAAKAKIEGQKLTVGVYNWDRNVLPHPPVLRGVEMVSDAIKKNGHKVIPWEPYKHAYGVDLINGIYAGDGCTDVYQDINASGEPPIPNIKDLLNPNIKAVDMNKLWDIHLEKWNYQMEYLEKWREAEQQLGTELDVIIGPISPTAAIRHDQFKYYGYASCINLLDFTSVVVPVTFADKNKDVKNEKHTPANDLDKDVQAEYDPEAYHGAPVAVQVIGRRLSEEKTLAIAEEIGRLLGNSVTP</sequence>
<feature type="active site" description="Acyl-ester intermediate" evidence="5">
    <location>
        <position position="228"/>
    </location>
</feature>
<dbReference type="Gene3D" id="3.90.1300.10">
    <property type="entry name" value="Amidase signature (AS) domain"/>
    <property type="match status" value="1"/>
</dbReference>
<protein>
    <recommendedName>
        <fullName evidence="3">amidase</fullName>
        <ecNumber evidence="3">3.5.1.4</ecNumber>
    </recommendedName>
</protein>
<dbReference type="InterPro" id="IPR036928">
    <property type="entry name" value="AS_sf"/>
</dbReference>
<dbReference type="OrthoDB" id="6428749at2759"/>
<feature type="binding site" evidence="6">
    <location>
        <position position="204"/>
    </location>
    <ligand>
        <name>substrate</name>
    </ligand>
</feature>
<dbReference type="HOGENOM" id="CLU_009600_9_2_1"/>
<accession>A0A0D1YPD4</accession>
<dbReference type="InterPro" id="IPR023631">
    <property type="entry name" value="Amidase_dom"/>
</dbReference>
<evidence type="ECO:0000256" key="4">
    <source>
        <dbReference type="ARBA" id="ARBA00022801"/>
    </source>
</evidence>
<feature type="domain" description="Amidase" evidence="7">
    <location>
        <begin position="73"/>
        <end position="532"/>
    </location>
</feature>
<dbReference type="STRING" id="1016849.A0A0D1YPD4"/>
<dbReference type="PROSITE" id="PS00571">
    <property type="entry name" value="AMIDASES"/>
    <property type="match status" value="1"/>
</dbReference>
<evidence type="ECO:0000259" key="7">
    <source>
        <dbReference type="Pfam" id="PF01425"/>
    </source>
</evidence>
<dbReference type="Pfam" id="PF01425">
    <property type="entry name" value="Amidase"/>
    <property type="match status" value="1"/>
</dbReference>